<comment type="caution">
    <text evidence="2">The sequence shown here is derived from an EMBL/GenBank/DDBJ whole genome shotgun (WGS) entry which is preliminary data.</text>
</comment>
<keyword evidence="3" id="KW-1185">Reference proteome</keyword>
<sequence length="468" mass="54668">MEIIDVIIATIERIGFIITIIKFIRKWKKQSVCMGLVVFAIVMGGLWYRGYSTNVLLGFAMGIVFCVGGIILVAQIYHNKQLTKQLKQKDRENQIHQKIIEEGEQRLFEKTQEISKEWIEQWDEGVKQWERNVLGIKNPKAGIKVSGNRPSLVKAICAHGERELCLLYEKALKEDLTEKHYEKICGRLNETFFEEYYVKAVQLMEENGISLQKFVNPVTNQEQYKPTMLLLHWFLYVLDDMITAEYEQYQKDKALGRYKNIVSLEIYFEDIPKYTEYETLGKVLEGFGCRPSEWKRLCICKKVLLSFLYDVSSDYKAARKTFIYYKMLIDTVKEGYIAFDEDCRYSTVEGAMKVCRKKDKEEKKDLSISDEMPTFEEAYKLGAKEWMKGASKRCDDRLIFWEELITIGNSKEKLKIIFGDKKVQALREAVDKEQERFENEIQSAILANKYLTDNKSYAYLAGILGYNG</sequence>
<evidence type="ECO:0000256" key="1">
    <source>
        <dbReference type="SAM" id="Phobius"/>
    </source>
</evidence>
<proteinExistence type="predicted"/>
<reference evidence="2 3" key="1">
    <citation type="submission" date="2012-03" db="EMBL/GenBank/DDBJ databases">
        <title>The Genome Sequence of Bartonella elizabethae Re6043vi.</title>
        <authorList>
            <consortium name="The Broad Institute Genome Sequencing Platform"/>
            <consortium name="The Broad Institute Genome Sequencing Center for Infectious Disease"/>
            <person name="Feldgarden M."/>
            <person name="Kirby J."/>
            <person name="Kosoy M."/>
            <person name="Birtles R."/>
            <person name="Probert W.S."/>
            <person name="Chiaraviglio L."/>
            <person name="Young S.K."/>
            <person name="Zeng Q."/>
            <person name="Gargeya S."/>
            <person name="Fitzgerald M."/>
            <person name="Haas B."/>
            <person name="Abouelleil A."/>
            <person name="Alvarado L."/>
            <person name="Arachchi H.M."/>
            <person name="Berlin A."/>
            <person name="Chapman S.B."/>
            <person name="Gearin G."/>
            <person name="Goldberg J."/>
            <person name="Griggs A."/>
            <person name="Gujja S."/>
            <person name="Hansen M."/>
            <person name="Heiman D."/>
            <person name="Howarth C."/>
            <person name="Larimer J."/>
            <person name="Lui A."/>
            <person name="MacDonald P.J.P."/>
            <person name="McCowen C."/>
            <person name="Montmayeur A."/>
            <person name="Murphy C."/>
            <person name="Neiman D."/>
            <person name="Pearson M."/>
            <person name="Priest M."/>
            <person name="Roberts A."/>
            <person name="Saif S."/>
            <person name="Shea T."/>
            <person name="Sisk P."/>
            <person name="Stolte C."/>
            <person name="Sykes S."/>
            <person name="Wortman J."/>
            <person name="Nusbaum C."/>
            <person name="Birren B."/>
        </authorList>
    </citation>
    <scope>NUCLEOTIDE SEQUENCE [LARGE SCALE GENOMIC DNA]</scope>
    <source>
        <strain evidence="2 3">Re6043vi</strain>
    </source>
</reference>
<keyword evidence="1" id="KW-0472">Membrane</keyword>
<dbReference type="RefSeq" id="WP_005774583.1">
    <property type="nucleotide sequence ID" value="NZ_JH725141.1"/>
</dbReference>
<name>A0ABP2QML0_BAREL</name>
<protein>
    <submittedName>
        <fullName evidence="2">Uncharacterized protein</fullName>
    </submittedName>
</protein>
<feature type="transmembrane region" description="Helical" evidence="1">
    <location>
        <begin position="31"/>
        <end position="49"/>
    </location>
</feature>
<evidence type="ECO:0000313" key="2">
    <source>
        <dbReference type="EMBL" id="EJF82733.1"/>
    </source>
</evidence>
<keyword evidence="1" id="KW-1133">Transmembrane helix</keyword>
<accession>A0ABP2QML0</accession>
<dbReference type="EMBL" id="AILW01000012">
    <property type="protein sequence ID" value="EJF82733.1"/>
    <property type="molecule type" value="Genomic_DNA"/>
</dbReference>
<dbReference type="Proteomes" id="UP000008942">
    <property type="component" value="Unassembled WGS sequence"/>
</dbReference>
<organism evidence="2 3">
    <name type="scientific">Bartonella elizabethae Re6043vi</name>
    <dbReference type="NCBI Taxonomy" id="1094554"/>
    <lineage>
        <taxon>Bacteria</taxon>
        <taxon>Pseudomonadati</taxon>
        <taxon>Pseudomonadota</taxon>
        <taxon>Alphaproteobacteria</taxon>
        <taxon>Hyphomicrobiales</taxon>
        <taxon>Bartonellaceae</taxon>
        <taxon>Bartonella</taxon>
    </lineage>
</organism>
<feature type="transmembrane region" description="Helical" evidence="1">
    <location>
        <begin position="55"/>
        <end position="77"/>
    </location>
</feature>
<keyword evidence="1" id="KW-0812">Transmembrane</keyword>
<gene>
    <name evidence="2" type="ORF">MCU_01328</name>
</gene>
<evidence type="ECO:0000313" key="3">
    <source>
        <dbReference type="Proteomes" id="UP000008942"/>
    </source>
</evidence>